<gene>
    <name evidence="1" type="ORF">RchiOBHm_Chr1g0335121</name>
</gene>
<reference evidence="1 2" key="1">
    <citation type="journal article" date="2018" name="Nat. Genet.">
        <title>The Rosa genome provides new insights in the design of modern roses.</title>
        <authorList>
            <person name="Bendahmane M."/>
        </authorList>
    </citation>
    <scope>NUCLEOTIDE SEQUENCE [LARGE SCALE GENOMIC DNA]</scope>
    <source>
        <strain evidence="2">cv. Old Blush</strain>
    </source>
</reference>
<keyword evidence="2" id="KW-1185">Reference proteome</keyword>
<dbReference type="Proteomes" id="UP000238479">
    <property type="component" value="Chromosome 1"/>
</dbReference>
<sequence>MPNLVETDVRIVPKMGFGLNCVGTGQVEFRLEASVLVHPYLVSVEVLRVSRQYFGPEDGEHIKVYVRDALKVVDKLAGACEVENGCDVGNGNDILILNLM</sequence>
<name>A0A2P6SCH0_ROSCH</name>
<protein>
    <submittedName>
        <fullName evidence="1">Putative S-adenosyl-L-methionine-dependent methyltransferase</fullName>
    </submittedName>
</protein>
<dbReference type="EMBL" id="PDCK01000039">
    <property type="protein sequence ID" value="PRQ56380.1"/>
    <property type="molecule type" value="Genomic_DNA"/>
</dbReference>
<keyword evidence="1" id="KW-0489">Methyltransferase</keyword>
<evidence type="ECO:0000313" key="1">
    <source>
        <dbReference type="EMBL" id="PRQ56380.1"/>
    </source>
</evidence>
<accession>A0A2P6SCH0</accession>
<dbReference type="GO" id="GO:0008168">
    <property type="term" value="F:methyltransferase activity"/>
    <property type="evidence" value="ECO:0007669"/>
    <property type="project" value="UniProtKB-KW"/>
</dbReference>
<dbReference type="STRING" id="74649.A0A2P6SCH0"/>
<keyword evidence="1" id="KW-0808">Transferase</keyword>
<dbReference type="Gramene" id="PRQ56380">
    <property type="protein sequence ID" value="PRQ56380"/>
    <property type="gene ID" value="RchiOBHm_Chr1g0335121"/>
</dbReference>
<dbReference type="GO" id="GO:0032259">
    <property type="term" value="P:methylation"/>
    <property type="evidence" value="ECO:0007669"/>
    <property type="project" value="UniProtKB-KW"/>
</dbReference>
<proteinExistence type="predicted"/>
<evidence type="ECO:0000313" key="2">
    <source>
        <dbReference type="Proteomes" id="UP000238479"/>
    </source>
</evidence>
<organism evidence="1 2">
    <name type="scientific">Rosa chinensis</name>
    <name type="common">China rose</name>
    <dbReference type="NCBI Taxonomy" id="74649"/>
    <lineage>
        <taxon>Eukaryota</taxon>
        <taxon>Viridiplantae</taxon>
        <taxon>Streptophyta</taxon>
        <taxon>Embryophyta</taxon>
        <taxon>Tracheophyta</taxon>
        <taxon>Spermatophyta</taxon>
        <taxon>Magnoliopsida</taxon>
        <taxon>eudicotyledons</taxon>
        <taxon>Gunneridae</taxon>
        <taxon>Pentapetalae</taxon>
        <taxon>rosids</taxon>
        <taxon>fabids</taxon>
        <taxon>Rosales</taxon>
        <taxon>Rosaceae</taxon>
        <taxon>Rosoideae</taxon>
        <taxon>Rosoideae incertae sedis</taxon>
        <taxon>Rosa</taxon>
    </lineage>
</organism>
<comment type="caution">
    <text evidence="1">The sequence shown here is derived from an EMBL/GenBank/DDBJ whole genome shotgun (WGS) entry which is preliminary data.</text>
</comment>
<dbReference type="AlphaFoldDB" id="A0A2P6SCH0"/>